<evidence type="ECO:0000256" key="4">
    <source>
        <dbReference type="PROSITE-ProRule" id="PRU10141"/>
    </source>
</evidence>
<dbReference type="SMART" id="SM00219">
    <property type="entry name" value="TyrKc"/>
    <property type="match status" value="1"/>
</dbReference>
<evidence type="ECO:0000256" key="3">
    <source>
        <dbReference type="ARBA" id="ARBA00022840"/>
    </source>
</evidence>
<feature type="transmembrane region" description="Helical" evidence="6">
    <location>
        <begin position="466"/>
        <end position="488"/>
    </location>
</feature>
<organism evidence="9 10">
    <name type="scientific">Planoprotostelium fungivorum</name>
    <dbReference type="NCBI Taxonomy" id="1890364"/>
    <lineage>
        <taxon>Eukaryota</taxon>
        <taxon>Amoebozoa</taxon>
        <taxon>Evosea</taxon>
        <taxon>Variosea</taxon>
        <taxon>Cavosteliida</taxon>
        <taxon>Cavosteliaceae</taxon>
        <taxon>Planoprotostelium</taxon>
    </lineage>
</organism>
<dbReference type="PROSITE" id="PS00109">
    <property type="entry name" value="PROTEIN_KINASE_TYR"/>
    <property type="match status" value="1"/>
</dbReference>
<feature type="transmembrane region" description="Helical" evidence="6">
    <location>
        <begin position="377"/>
        <end position="396"/>
    </location>
</feature>
<dbReference type="InterPro" id="IPR003660">
    <property type="entry name" value="HAMP_dom"/>
</dbReference>
<dbReference type="Pfam" id="PF00005">
    <property type="entry name" value="ABC_tran"/>
    <property type="match status" value="1"/>
</dbReference>
<dbReference type="AlphaFoldDB" id="A0A2P6NVU9"/>
<feature type="region of interest" description="Disordered" evidence="5">
    <location>
        <begin position="424"/>
        <end position="446"/>
    </location>
</feature>
<dbReference type="OrthoDB" id="30356at2759"/>
<dbReference type="PRINTS" id="PR00109">
    <property type="entry name" value="TYRKINASE"/>
</dbReference>
<feature type="compositionally biased region" description="Basic and acidic residues" evidence="5">
    <location>
        <begin position="424"/>
        <end position="436"/>
    </location>
</feature>
<dbReference type="InterPro" id="IPR001245">
    <property type="entry name" value="Ser-Thr/Tyr_kinase_cat_dom"/>
</dbReference>
<keyword evidence="6" id="KW-0472">Membrane</keyword>
<evidence type="ECO:0000259" key="7">
    <source>
        <dbReference type="PROSITE" id="PS50011"/>
    </source>
</evidence>
<sequence>METSLQDDISTIQRRMGVCPQSDVLWPELTAFEHVRIIHMIQSEGPTFQCIDILKNVDLHEVKLVSGQFSGGMKRRLQVAMSIVGNPSLLIMDEPTTGMDPVNRRRVWNLLKSIREDKLIVLTTHAMEEAEVLGEKIAILSQGSVLTVGNSLHLKNKYAVGYRLQLIAIDDRSDEVIDLILSTLPSAHLTEKSGSSIVFAITSTDEDEIGGLLQTLQNEAKREGESPLRDWGLSSSTLEDVFLQGRDREWAAKVVTTELLYRSKNVQKVLFCPQPWMSFSRCAGVDQRIHVLNLLTLSSAPHLSSSKKGFCDVCGFGRGEANHYRHRPAQTAHIMRCLLLVILSCFFSLVDGRRAEQRVGENPQGGEEYTAEANSSVLLLVAGLTVTLLLIVLYILKVATETDGTVYSTMKSPENEVELKVVKDGEGATSDNEPRSDTSVAYASPAGEAKVKEEERWRQIFSIPTVFAGAVLFFIAVIAISTTLLSFFAQRDMVDDLTGQIQNSISTSFLSQTNATLNDYTQWGKEVKMFASYYIPPGSPIPDANKSSLIMYPDLIRYMLSATQHREAGVSCGITFSNSKSFGAGHEVYGANVYDTFNISGSLYTWVTLLNANLSLDYPQPDPHPVLIIPVQYYDLTAAPCPTGYPTEFWGPLKPTITGPTEVENSLIRFIRTCYQEQLTFLTIINIKFGTISSLLQQMVSQVKGKAFIVETNGAIVASTTGTHPYLLTPTGDTLRYFANNCSDQYIHEAWDIYQKDPSLSQTTHTIDGVNYFLLPTHLNTGDGISWIIVHLAESDPFLARINVYVRRTGIIIGVVCAAAVILAILASFWITRPFTRLTRQLQKAAKMQLTEKEVSVPFLFEARRIHQAFITMREAMKSFQRYIPEALIKTRMDYKELRNLVEVGAGAFGVVFSADWNNEIVAVKQVKAEFVSDLQMQDFLSEVSILQALPAHPNVVLFKAATFPPQPLSMITEFCGGGSLYAYVRKYPNLALPEKLRLLTEIAKGMHHLHKQKVVHRDLALRNILLSSELQAKVSDFGMSRVNASGDGSTTTANVGPLKWMPPEAISQSKYSTKSDVFSFSILIWELFEEKDPYPGLSPVEAAVHVVDGLRPVFTQCPPWLVSLAEACWSFSPEARPSFKRITQAIALEGLTDTREEEDEEAEKL</sequence>
<dbReference type="InterPro" id="IPR051681">
    <property type="entry name" value="Ser/Thr_Kinases-Pseudokinases"/>
</dbReference>
<comment type="similarity">
    <text evidence="1">Belongs to the protein kinase superfamily. TKL Ser/Thr protein kinase family. ROCO subfamily.</text>
</comment>
<evidence type="ECO:0000313" key="10">
    <source>
        <dbReference type="Proteomes" id="UP000241769"/>
    </source>
</evidence>
<evidence type="ECO:0008006" key="11">
    <source>
        <dbReference type="Google" id="ProtNLM"/>
    </source>
</evidence>
<dbReference type="STRING" id="1890364.A0A2P6NVU9"/>
<reference evidence="9 10" key="1">
    <citation type="journal article" date="2018" name="Genome Biol. Evol.">
        <title>Multiple Roots of Fruiting Body Formation in Amoebozoa.</title>
        <authorList>
            <person name="Hillmann F."/>
            <person name="Forbes G."/>
            <person name="Novohradska S."/>
            <person name="Ferling I."/>
            <person name="Riege K."/>
            <person name="Groth M."/>
            <person name="Westermann M."/>
            <person name="Marz M."/>
            <person name="Spaller T."/>
            <person name="Winckler T."/>
            <person name="Schaap P."/>
            <person name="Glockner G."/>
        </authorList>
    </citation>
    <scope>NUCLEOTIDE SEQUENCE [LARGE SCALE GENOMIC DNA]</scope>
    <source>
        <strain evidence="9 10">Jena</strain>
    </source>
</reference>
<dbReference type="InParanoid" id="A0A2P6NVU9"/>
<dbReference type="InterPro" id="IPR008266">
    <property type="entry name" value="Tyr_kinase_AS"/>
</dbReference>
<evidence type="ECO:0000313" key="9">
    <source>
        <dbReference type="EMBL" id="PRP88093.1"/>
    </source>
</evidence>
<dbReference type="GO" id="GO:0007165">
    <property type="term" value="P:signal transduction"/>
    <property type="evidence" value="ECO:0007669"/>
    <property type="project" value="InterPro"/>
</dbReference>
<evidence type="ECO:0000256" key="5">
    <source>
        <dbReference type="SAM" id="MobiDB-lite"/>
    </source>
</evidence>
<dbReference type="InterPro" id="IPR020635">
    <property type="entry name" value="Tyr_kinase_cat_dom"/>
</dbReference>
<dbReference type="PROSITE" id="PS50885">
    <property type="entry name" value="HAMP"/>
    <property type="match status" value="1"/>
</dbReference>
<dbReference type="PROSITE" id="PS00211">
    <property type="entry name" value="ABC_TRANSPORTER_1"/>
    <property type="match status" value="1"/>
</dbReference>
<feature type="transmembrane region" description="Helical" evidence="6">
    <location>
        <begin position="811"/>
        <end position="831"/>
    </location>
</feature>
<dbReference type="InterPro" id="IPR011009">
    <property type="entry name" value="Kinase-like_dom_sf"/>
</dbReference>
<evidence type="ECO:0000256" key="2">
    <source>
        <dbReference type="ARBA" id="ARBA00022741"/>
    </source>
</evidence>
<dbReference type="InterPro" id="IPR017441">
    <property type="entry name" value="Protein_kinase_ATP_BS"/>
</dbReference>
<keyword evidence="6" id="KW-0812">Transmembrane</keyword>
<comment type="caution">
    <text evidence="9">The sequence shown here is derived from an EMBL/GenBank/DDBJ whole genome shotgun (WGS) entry which is preliminary data.</text>
</comment>
<dbReference type="Proteomes" id="UP000241769">
    <property type="component" value="Unassembled WGS sequence"/>
</dbReference>
<dbReference type="PANTHER" id="PTHR44329:SF261">
    <property type="entry name" value="ZINC FINGER CONTAINING PROTEIN KINASE-RELATED"/>
    <property type="match status" value="1"/>
</dbReference>
<accession>A0A2P6NVU9</accession>
<evidence type="ECO:0000256" key="6">
    <source>
        <dbReference type="SAM" id="Phobius"/>
    </source>
</evidence>
<evidence type="ECO:0000256" key="1">
    <source>
        <dbReference type="ARBA" id="ARBA00008171"/>
    </source>
</evidence>
<dbReference type="InterPro" id="IPR027417">
    <property type="entry name" value="P-loop_NTPase"/>
</dbReference>
<protein>
    <recommendedName>
        <fullName evidence="11">Protein kinase domain-containing protein</fullName>
    </recommendedName>
</protein>
<dbReference type="InterPro" id="IPR017871">
    <property type="entry name" value="ABC_transporter-like_CS"/>
</dbReference>
<keyword evidence="6" id="KW-1133">Transmembrane helix</keyword>
<dbReference type="PANTHER" id="PTHR44329">
    <property type="entry name" value="SERINE/THREONINE-PROTEIN KINASE TNNI3K-RELATED"/>
    <property type="match status" value="1"/>
</dbReference>
<feature type="transmembrane region" description="Helical" evidence="6">
    <location>
        <begin position="333"/>
        <end position="350"/>
    </location>
</feature>
<dbReference type="CDD" id="cd13999">
    <property type="entry name" value="STKc_MAP3K-like"/>
    <property type="match status" value="1"/>
</dbReference>
<name>A0A2P6NVU9_9EUKA</name>
<dbReference type="SUPFAM" id="SSF56112">
    <property type="entry name" value="Protein kinase-like (PK-like)"/>
    <property type="match status" value="1"/>
</dbReference>
<dbReference type="InterPro" id="IPR003439">
    <property type="entry name" value="ABC_transporter-like_ATP-bd"/>
</dbReference>
<dbReference type="GO" id="GO:0004713">
    <property type="term" value="F:protein tyrosine kinase activity"/>
    <property type="evidence" value="ECO:0007669"/>
    <property type="project" value="InterPro"/>
</dbReference>
<proteinExistence type="inferred from homology"/>
<dbReference type="GO" id="GO:0016887">
    <property type="term" value="F:ATP hydrolysis activity"/>
    <property type="evidence" value="ECO:0007669"/>
    <property type="project" value="InterPro"/>
</dbReference>
<feature type="domain" description="HAMP" evidence="8">
    <location>
        <begin position="829"/>
        <end position="882"/>
    </location>
</feature>
<dbReference type="Gene3D" id="1.10.510.10">
    <property type="entry name" value="Transferase(Phosphotransferase) domain 1"/>
    <property type="match status" value="1"/>
</dbReference>
<dbReference type="Gene3D" id="3.40.50.300">
    <property type="entry name" value="P-loop containing nucleotide triphosphate hydrolases"/>
    <property type="match status" value="1"/>
</dbReference>
<dbReference type="GO" id="GO:0004674">
    <property type="term" value="F:protein serine/threonine kinase activity"/>
    <property type="evidence" value="ECO:0007669"/>
    <property type="project" value="TreeGrafter"/>
</dbReference>
<dbReference type="InterPro" id="IPR000719">
    <property type="entry name" value="Prot_kinase_dom"/>
</dbReference>
<feature type="binding site" evidence="4">
    <location>
        <position position="925"/>
    </location>
    <ligand>
        <name>ATP</name>
        <dbReference type="ChEBI" id="CHEBI:30616"/>
    </ligand>
</feature>
<keyword evidence="3 4" id="KW-0067">ATP-binding</keyword>
<dbReference type="GO" id="GO:0005524">
    <property type="term" value="F:ATP binding"/>
    <property type="evidence" value="ECO:0007669"/>
    <property type="project" value="UniProtKB-UniRule"/>
</dbReference>
<evidence type="ECO:0000259" key="8">
    <source>
        <dbReference type="PROSITE" id="PS50885"/>
    </source>
</evidence>
<keyword evidence="2 4" id="KW-0547">Nucleotide-binding</keyword>
<gene>
    <name evidence="9" type="ORF">PROFUN_04184</name>
</gene>
<dbReference type="PROSITE" id="PS00107">
    <property type="entry name" value="PROTEIN_KINASE_ATP"/>
    <property type="match status" value="1"/>
</dbReference>
<dbReference type="Gene3D" id="6.10.340.10">
    <property type="match status" value="1"/>
</dbReference>
<keyword evidence="10" id="KW-1185">Reference proteome</keyword>
<dbReference type="GO" id="GO:0016020">
    <property type="term" value="C:membrane"/>
    <property type="evidence" value="ECO:0007669"/>
    <property type="project" value="InterPro"/>
</dbReference>
<dbReference type="PROSITE" id="PS50011">
    <property type="entry name" value="PROTEIN_KINASE_DOM"/>
    <property type="match status" value="1"/>
</dbReference>
<dbReference type="Pfam" id="PF07714">
    <property type="entry name" value="PK_Tyr_Ser-Thr"/>
    <property type="match status" value="1"/>
</dbReference>
<feature type="domain" description="Protein kinase" evidence="7">
    <location>
        <begin position="898"/>
        <end position="1149"/>
    </location>
</feature>
<dbReference type="EMBL" id="MDYQ01000014">
    <property type="protein sequence ID" value="PRP88093.1"/>
    <property type="molecule type" value="Genomic_DNA"/>
</dbReference>
<dbReference type="SUPFAM" id="SSF52540">
    <property type="entry name" value="P-loop containing nucleoside triphosphate hydrolases"/>
    <property type="match status" value="1"/>
</dbReference>